<evidence type="ECO:0000313" key="3">
    <source>
        <dbReference type="Proteomes" id="UP001432180"/>
    </source>
</evidence>
<evidence type="ECO:0000256" key="1">
    <source>
        <dbReference type="SAM" id="Phobius"/>
    </source>
</evidence>
<proteinExistence type="predicted"/>
<keyword evidence="1" id="KW-0812">Transmembrane</keyword>
<dbReference type="RefSeq" id="WP_328984001.1">
    <property type="nucleotide sequence ID" value="NZ_CP121472.1"/>
</dbReference>
<dbReference type="SUPFAM" id="SSF53850">
    <property type="entry name" value="Periplasmic binding protein-like II"/>
    <property type="match status" value="1"/>
</dbReference>
<keyword evidence="2" id="KW-0675">Receptor</keyword>
<name>A0ABZ0SCC1_9GAMM</name>
<sequence>MTKDAPGLQAFHDQAAQVRAGELDGLLLMAETGHPLIAELLTSGLRLAPIARWEARGIRLAFPFLQPVTIQANTYPSQSAPVAGVGSQVVLAAVQPSPVEAVGVVGPGSAAIGQNLPVAAGTVARIREQLDVKDRLDPSLPASSLAFQPPPERRDGIGLAPAVSLTNLGVILLMALIIRLYLARPGQSDKRATPST</sequence>
<feature type="transmembrane region" description="Helical" evidence="1">
    <location>
        <begin position="159"/>
        <end position="182"/>
    </location>
</feature>
<dbReference type="Proteomes" id="UP001432180">
    <property type="component" value="Chromosome"/>
</dbReference>
<keyword evidence="1" id="KW-1133">Transmembrane helix</keyword>
<keyword evidence="3" id="KW-1185">Reference proteome</keyword>
<organism evidence="2 3">
    <name type="scientific">Thiorhodovibrio winogradskyi</name>
    <dbReference type="NCBI Taxonomy" id="77007"/>
    <lineage>
        <taxon>Bacteria</taxon>
        <taxon>Pseudomonadati</taxon>
        <taxon>Pseudomonadota</taxon>
        <taxon>Gammaproteobacteria</taxon>
        <taxon>Chromatiales</taxon>
        <taxon>Chromatiaceae</taxon>
        <taxon>Thiorhodovibrio</taxon>
    </lineage>
</organism>
<gene>
    <name evidence="2" type="ORF">Thiowin_03284</name>
</gene>
<accession>A0ABZ0SCC1</accession>
<reference evidence="2 3" key="1">
    <citation type="journal article" date="2023" name="Microorganisms">
        <title>Thiorhodovibrio frisius and Trv. litoralis spp. nov., Two Novel Members from a Clade of Fastidious Purple Sulfur Bacteria That Exhibit Unique Red-Shifted Light-Harvesting Capabilities.</title>
        <authorList>
            <person name="Methner A."/>
            <person name="Kuzyk S.B."/>
            <person name="Petersen J."/>
            <person name="Bauer S."/>
            <person name="Brinkmann H."/>
            <person name="Sichau K."/>
            <person name="Wanner G."/>
            <person name="Wolf J."/>
            <person name="Neumann-Schaal M."/>
            <person name="Henke P."/>
            <person name="Tank M."/>
            <person name="Sproer C."/>
            <person name="Bunk B."/>
            <person name="Overmann J."/>
        </authorList>
    </citation>
    <scope>NUCLEOTIDE SEQUENCE [LARGE SCALE GENOMIC DNA]</scope>
    <source>
        <strain evidence="2 3">DSM 6702</strain>
    </source>
</reference>
<keyword evidence="1" id="KW-0472">Membrane</keyword>
<protein>
    <submittedName>
        <fullName evidence="2">TRAP transporter solute receptor, TAXI family</fullName>
    </submittedName>
</protein>
<dbReference type="Gene3D" id="3.40.190.10">
    <property type="entry name" value="Periplasmic binding protein-like II"/>
    <property type="match status" value="1"/>
</dbReference>
<evidence type="ECO:0000313" key="2">
    <source>
        <dbReference type="EMBL" id="WPL18225.1"/>
    </source>
</evidence>
<dbReference type="EMBL" id="CP121472">
    <property type="protein sequence ID" value="WPL18225.1"/>
    <property type="molecule type" value="Genomic_DNA"/>
</dbReference>